<evidence type="ECO:0000256" key="1">
    <source>
        <dbReference type="SAM" id="Coils"/>
    </source>
</evidence>
<reference evidence="2 3" key="1">
    <citation type="submission" date="2017-06" db="EMBL/GenBank/DDBJ databases">
        <title>Cmopartive genomic analysis of Ambrosia Fusariam Clade fungi.</title>
        <authorList>
            <person name="Stajich J.E."/>
            <person name="Carrillo J."/>
            <person name="Kijimoto T."/>
            <person name="Eskalen A."/>
            <person name="O'Donnell K."/>
            <person name="Kasson M."/>
        </authorList>
    </citation>
    <scope>NUCLEOTIDE SEQUENCE [LARGE SCALE GENOMIC DNA]</scope>
    <source>
        <strain evidence="2 3">NRRL 20438</strain>
    </source>
</reference>
<evidence type="ECO:0000313" key="2">
    <source>
        <dbReference type="EMBL" id="RSL80127.1"/>
    </source>
</evidence>
<comment type="caution">
    <text evidence="2">The sequence shown here is derived from an EMBL/GenBank/DDBJ whole genome shotgun (WGS) entry which is preliminary data.</text>
</comment>
<keyword evidence="1" id="KW-0175">Coiled coil</keyword>
<feature type="coiled-coil region" evidence="1">
    <location>
        <begin position="251"/>
        <end position="278"/>
    </location>
</feature>
<dbReference type="Proteomes" id="UP000288429">
    <property type="component" value="Unassembled WGS sequence"/>
</dbReference>
<dbReference type="AlphaFoldDB" id="A0A428RRC5"/>
<organism evidence="2 3">
    <name type="scientific">Fusarium ambrosium</name>
    <dbReference type="NCBI Taxonomy" id="131363"/>
    <lineage>
        <taxon>Eukaryota</taxon>
        <taxon>Fungi</taxon>
        <taxon>Dikarya</taxon>
        <taxon>Ascomycota</taxon>
        <taxon>Pezizomycotina</taxon>
        <taxon>Sordariomycetes</taxon>
        <taxon>Hypocreomycetidae</taxon>
        <taxon>Hypocreales</taxon>
        <taxon>Nectriaceae</taxon>
        <taxon>Fusarium</taxon>
        <taxon>Fusarium solani species complex</taxon>
    </lineage>
</organism>
<gene>
    <name evidence="2" type="ORF">CDV31_017149</name>
</gene>
<accession>A0A428RRC5</accession>
<name>A0A428RRC5_9HYPO</name>
<sequence>MCKSNSPKRICGKDVSAYIARRDAGVKYPKIFFCHDIRGAVLMALLDRADKTPSGPPDDKPDFDRQILKIGVHYWPLIAKCNMKHQGDAYDSLIIPAFREHVKWVLRKAVIHGALVSTSEGWKRAPGTRFIDEKEAGEWLQMKLDGVNNNSMAVTQPKIPAQSASDQTTIPVHSVAAARPDTLASSRWANKATMPDMNRLSLNETRAPMFLTTNRDSRNSQDKPSALPAVSRTVEEWRNKVSAESLPRLGRAELKDRLERIGRERQEQLDRLKKAADEEGVLWAQI</sequence>
<evidence type="ECO:0000313" key="3">
    <source>
        <dbReference type="Proteomes" id="UP000288429"/>
    </source>
</evidence>
<dbReference type="EMBL" id="NIZV01000847">
    <property type="protein sequence ID" value="RSL80127.1"/>
    <property type="molecule type" value="Genomic_DNA"/>
</dbReference>
<keyword evidence="3" id="KW-1185">Reference proteome</keyword>
<protein>
    <submittedName>
        <fullName evidence="2">Uncharacterized protein</fullName>
    </submittedName>
</protein>
<proteinExistence type="predicted"/>